<dbReference type="InterPro" id="IPR011711">
    <property type="entry name" value="GntR_C"/>
</dbReference>
<dbReference type="GO" id="GO:0003677">
    <property type="term" value="F:DNA binding"/>
    <property type="evidence" value="ECO:0007669"/>
    <property type="project" value="UniProtKB-KW"/>
</dbReference>
<keyword evidence="2" id="KW-0238">DNA-binding</keyword>
<dbReference type="PROSITE" id="PS50949">
    <property type="entry name" value="HTH_GNTR"/>
    <property type="match status" value="1"/>
</dbReference>
<dbReference type="PANTHER" id="PTHR43537">
    <property type="entry name" value="TRANSCRIPTIONAL REGULATOR, GNTR FAMILY"/>
    <property type="match status" value="1"/>
</dbReference>
<dbReference type="Proteomes" id="UP000248764">
    <property type="component" value="Unassembled WGS sequence"/>
</dbReference>
<dbReference type="GO" id="GO:0003700">
    <property type="term" value="F:DNA-binding transcription factor activity"/>
    <property type="evidence" value="ECO:0007669"/>
    <property type="project" value="InterPro"/>
</dbReference>
<dbReference type="Gene3D" id="1.20.120.530">
    <property type="entry name" value="GntR ligand-binding domain-like"/>
    <property type="match status" value="1"/>
</dbReference>
<dbReference type="InterPro" id="IPR036390">
    <property type="entry name" value="WH_DNA-bd_sf"/>
</dbReference>
<keyword evidence="1" id="KW-0805">Transcription regulation</keyword>
<dbReference type="SMART" id="SM00345">
    <property type="entry name" value="HTH_GNTR"/>
    <property type="match status" value="1"/>
</dbReference>
<dbReference type="SUPFAM" id="SSF46785">
    <property type="entry name" value="Winged helix' DNA-binding domain"/>
    <property type="match status" value="1"/>
</dbReference>
<dbReference type="EMBL" id="POTW01000021">
    <property type="protein sequence ID" value="PZF83831.1"/>
    <property type="molecule type" value="Genomic_DNA"/>
</dbReference>
<name>A0A2W2B8K3_9ACTN</name>
<feature type="domain" description="HTH gntR-type" evidence="4">
    <location>
        <begin position="27"/>
        <end position="94"/>
    </location>
</feature>
<dbReference type="PANTHER" id="PTHR43537:SF24">
    <property type="entry name" value="GLUCONATE OPERON TRANSCRIPTIONAL REPRESSOR"/>
    <property type="match status" value="1"/>
</dbReference>
<protein>
    <submittedName>
        <fullName evidence="5">GntR family transcriptional regulator</fullName>
    </submittedName>
</protein>
<dbReference type="AlphaFoldDB" id="A0A2W2B8K3"/>
<evidence type="ECO:0000256" key="2">
    <source>
        <dbReference type="ARBA" id="ARBA00023125"/>
    </source>
</evidence>
<proteinExistence type="predicted"/>
<dbReference type="Pfam" id="PF00392">
    <property type="entry name" value="GntR"/>
    <property type="match status" value="1"/>
</dbReference>
<dbReference type="Gene3D" id="1.10.10.10">
    <property type="entry name" value="Winged helix-like DNA-binding domain superfamily/Winged helix DNA-binding domain"/>
    <property type="match status" value="1"/>
</dbReference>
<dbReference type="SUPFAM" id="SSF48008">
    <property type="entry name" value="GntR ligand-binding domain-like"/>
    <property type="match status" value="1"/>
</dbReference>
<dbReference type="SMART" id="SM00895">
    <property type="entry name" value="FCD"/>
    <property type="match status" value="1"/>
</dbReference>
<evidence type="ECO:0000313" key="5">
    <source>
        <dbReference type="EMBL" id="PZF83831.1"/>
    </source>
</evidence>
<reference evidence="5 6" key="1">
    <citation type="submission" date="2018-01" db="EMBL/GenBank/DDBJ databases">
        <title>Draft genome sequence of Jiangella sp. GTF31.</title>
        <authorList>
            <person name="Sahin N."/>
            <person name="Ay H."/>
            <person name="Saygin H."/>
        </authorList>
    </citation>
    <scope>NUCLEOTIDE SEQUENCE [LARGE SCALE GENOMIC DNA]</scope>
    <source>
        <strain evidence="5 6">GTF31</strain>
    </source>
</reference>
<dbReference type="InterPro" id="IPR000524">
    <property type="entry name" value="Tscrpt_reg_HTH_GntR"/>
</dbReference>
<evidence type="ECO:0000259" key="4">
    <source>
        <dbReference type="PROSITE" id="PS50949"/>
    </source>
</evidence>
<keyword evidence="3" id="KW-0804">Transcription</keyword>
<gene>
    <name evidence="5" type="ORF">C1I92_11145</name>
</gene>
<dbReference type="Pfam" id="PF07729">
    <property type="entry name" value="FCD"/>
    <property type="match status" value="1"/>
</dbReference>
<comment type="caution">
    <text evidence="5">The sequence shown here is derived from an EMBL/GenBank/DDBJ whole genome shotgun (WGS) entry which is preliminary data.</text>
</comment>
<dbReference type="InterPro" id="IPR008920">
    <property type="entry name" value="TF_FadR/GntR_C"/>
</dbReference>
<organism evidence="5 6">
    <name type="scientific">Jiangella anatolica</name>
    <dbReference type="NCBI Taxonomy" id="2670374"/>
    <lineage>
        <taxon>Bacteria</taxon>
        <taxon>Bacillati</taxon>
        <taxon>Actinomycetota</taxon>
        <taxon>Actinomycetes</taxon>
        <taxon>Jiangellales</taxon>
        <taxon>Jiangellaceae</taxon>
        <taxon>Jiangella</taxon>
    </lineage>
</organism>
<keyword evidence="6" id="KW-1185">Reference proteome</keyword>
<evidence type="ECO:0000256" key="3">
    <source>
        <dbReference type="ARBA" id="ARBA00023163"/>
    </source>
</evidence>
<accession>A0A2W2B8K3</accession>
<evidence type="ECO:0000313" key="6">
    <source>
        <dbReference type="Proteomes" id="UP000248764"/>
    </source>
</evidence>
<dbReference type="InterPro" id="IPR036388">
    <property type="entry name" value="WH-like_DNA-bd_sf"/>
</dbReference>
<evidence type="ECO:0000256" key="1">
    <source>
        <dbReference type="ARBA" id="ARBA00023015"/>
    </source>
</evidence>
<sequence length="238" mass="25742">MNDNELWSPIWHNGSVSNRQAFALAPASLTDALYESVRRRIINEELKPGEKVTEARLTSEYGVARPTAKACVERLVVVGLLRRSAHKTAVVPELSQRDIVDLFLSRETVESAAVRILAREARVPEPASRAQRALETATSGGNYEEIVAADIAFHAALVRGTASERLSRMHELILGEVELTMGLFSAHKAASRESIPAEHAAILAAILAGDEDAAGARLSEHLHAARTRVLALASNSQS</sequence>